<evidence type="ECO:0000313" key="1">
    <source>
        <dbReference type="EMBL" id="KAK1139101.1"/>
    </source>
</evidence>
<dbReference type="Proteomes" id="UP001177260">
    <property type="component" value="Unassembled WGS sequence"/>
</dbReference>
<gene>
    <name evidence="1" type="ORF">N8T08_001287</name>
</gene>
<comment type="caution">
    <text evidence="1">The sequence shown here is derived from an EMBL/GenBank/DDBJ whole genome shotgun (WGS) entry which is preliminary data.</text>
</comment>
<accession>A0ACC3ANC3</accession>
<evidence type="ECO:0000313" key="2">
    <source>
        <dbReference type="Proteomes" id="UP001177260"/>
    </source>
</evidence>
<name>A0ACC3ANC3_9EURO</name>
<proteinExistence type="predicted"/>
<dbReference type="EMBL" id="JAOPJF010000117">
    <property type="protein sequence ID" value="KAK1139101.1"/>
    <property type="molecule type" value="Genomic_DNA"/>
</dbReference>
<organism evidence="1 2">
    <name type="scientific">Aspergillus melleus</name>
    <dbReference type="NCBI Taxonomy" id="138277"/>
    <lineage>
        <taxon>Eukaryota</taxon>
        <taxon>Fungi</taxon>
        <taxon>Dikarya</taxon>
        <taxon>Ascomycota</taxon>
        <taxon>Pezizomycotina</taxon>
        <taxon>Eurotiomycetes</taxon>
        <taxon>Eurotiomycetidae</taxon>
        <taxon>Eurotiales</taxon>
        <taxon>Aspergillaceae</taxon>
        <taxon>Aspergillus</taxon>
        <taxon>Aspergillus subgen. Circumdati</taxon>
    </lineage>
</organism>
<protein>
    <submittedName>
        <fullName evidence="1">Uncharacterized protein</fullName>
    </submittedName>
</protein>
<sequence>MNPQGFSFPPPPPPPPSRQQTQQQPYNQQHAAYPSQYGQNQYGQRGGRGGGGNHRGRGRGYVNRGGGGAGRGGHYMPVSTNMPSVGYAPMNYAGFASQPVAATQQPMPTPQFTPAQSQNFQNHHNAAGFPSQQPYSQPHAAHGSSYQRRPSYDAAYAPSTTQSAPMYPPVMPTPQHTAASAPPPMMGPPMRWGFENAGSPAGGYPAPHHGNQRGGRSFNTYNNNHNNHQAPQSSGPSYHPNKRDHNSAFGKPRSTGPRVPAPPPVPSFGNPLPSKPPPPVDNSKKPKKKKRKHNQLGLTPKTDEHESSEEEDDVDEEARLAPSGAGTVAPLQFTYKGRTATLQTPAEIAAWIAERKKRFPTQSRVEEKKKALEEAKKARDEALRQKESRKQESKRPQKDARSQKEQATSSADPVDAAAKAKQKADKLRRKLMKEQKRVEKAEADAERARMKVEQLQKGTTGAGGETGSSLQQAQGSTDTAQDMAPDLPANPSEHNEVFDKDPETVEGASTLGVSNTTQSQTELSESVKSVSDASDSSDWTSSSGSESSGSDSDDSDDDDDSAPEEISSRREGPERVPPPPREVKRKICRHFARNGRCLRGDQCKFLHEAPQRPAKAKPVEKKGRKGLLQALLGRQKEEDDRKVMEAIMWLGENGHLEAPPASENSVQKTDDGNAAEDVTQKSDVSGAPVPEQAVDGSEPTV</sequence>
<reference evidence="1 2" key="1">
    <citation type="journal article" date="2023" name="ACS Omega">
        <title>Identification of the Neoaspergillic Acid Biosynthesis Gene Cluster by Establishing an In Vitro CRISPR-Ribonucleoprotein Genetic System in Aspergillus melleus.</title>
        <authorList>
            <person name="Yuan B."/>
            <person name="Grau M.F."/>
            <person name="Murata R.M."/>
            <person name="Torok T."/>
            <person name="Venkateswaran K."/>
            <person name="Stajich J.E."/>
            <person name="Wang C.C.C."/>
        </authorList>
    </citation>
    <scope>NUCLEOTIDE SEQUENCE [LARGE SCALE GENOMIC DNA]</scope>
    <source>
        <strain evidence="1 2">IMV 1140</strain>
    </source>
</reference>
<keyword evidence="2" id="KW-1185">Reference proteome</keyword>